<reference evidence="2" key="1">
    <citation type="journal article" date="2019" name="PLoS Negl. Trop. Dis.">
        <title>Revisiting the worldwide diversity of Leptospira species in the environment.</title>
        <authorList>
            <person name="Vincent A.T."/>
            <person name="Schiettekatte O."/>
            <person name="Bourhy P."/>
            <person name="Veyrier F.J."/>
            <person name="Picardeau M."/>
        </authorList>
    </citation>
    <scope>NUCLEOTIDE SEQUENCE [LARGE SCALE GENOMIC DNA]</scope>
    <source>
        <strain evidence="2">SSS9</strain>
    </source>
</reference>
<feature type="transmembrane region" description="Helical" evidence="1">
    <location>
        <begin position="256"/>
        <end position="273"/>
    </location>
</feature>
<sequence>MKSRSQLIIAYIIPFLLLLVSVFQLFLQPTFLDANDTSTMEALLDGTGREPASGFYFQGGAISQMLLTQKIIAEINDPSLPADSQPEDTKDRLGRVLLGQKIQIFFYIFLAILSVTSFVSLYYKAFFYAFLNRVLYFFGIIYALTALPTLVGATVRTPNAVAWILPIVIFFLGWIIGMIYLMVSIGSIFKNDPAERFESLQNLREDEAEFRTGKKADSETFWASVWHFFGIVALGTLIGDLIYIPLFVLQKSYSEQFGILLILAVILLSAFYIRNYLKFGKSSELGKYQNLALAFGYLQARFIRIILYINIILVIVFVFVVVLIVWLNSNFGVLKSLLPSIDSGQNL</sequence>
<feature type="transmembrane region" description="Helical" evidence="1">
    <location>
        <begin position="135"/>
        <end position="155"/>
    </location>
</feature>
<protein>
    <submittedName>
        <fullName evidence="2">Uncharacterized protein</fullName>
    </submittedName>
</protein>
<evidence type="ECO:0000313" key="2">
    <source>
        <dbReference type="EMBL" id="TGK07356.1"/>
    </source>
</evidence>
<keyword evidence="1" id="KW-0472">Membrane</keyword>
<proteinExistence type="predicted"/>
<keyword evidence="1" id="KW-0812">Transmembrane</keyword>
<organism evidence="2 3">
    <name type="scientific">Leptospira semungkisensis</name>
    <dbReference type="NCBI Taxonomy" id="2484985"/>
    <lineage>
        <taxon>Bacteria</taxon>
        <taxon>Pseudomonadati</taxon>
        <taxon>Spirochaetota</taxon>
        <taxon>Spirochaetia</taxon>
        <taxon>Leptospirales</taxon>
        <taxon>Leptospiraceae</taxon>
        <taxon>Leptospira</taxon>
    </lineage>
</organism>
<dbReference type="NCBIfam" id="NF047627">
    <property type="entry name" value="LIC_10230_fam"/>
    <property type="match status" value="1"/>
</dbReference>
<evidence type="ECO:0000313" key="3">
    <source>
        <dbReference type="Proteomes" id="UP000297453"/>
    </source>
</evidence>
<name>A0A4R9G6X0_9LEPT</name>
<gene>
    <name evidence="2" type="ORF">EHO59_04415</name>
</gene>
<accession>A0A4R9G6X0</accession>
<keyword evidence="3" id="KW-1185">Reference proteome</keyword>
<dbReference type="EMBL" id="RQEP01000005">
    <property type="protein sequence ID" value="TGK07356.1"/>
    <property type="molecule type" value="Genomic_DNA"/>
</dbReference>
<feature type="transmembrane region" description="Helical" evidence="1">
    <location>
        <begin position="7"/>
        <end position="27"/>
    </location>
</feature>
<feature type="transmembrane region" description="Helical" evidence="1">
    <location>
        <begin position="221"/>
        <end position="244"/>
    </location>
</feature>
<feature type="transmembrane region" description="Helical" evidence="1">
    <location>
        <begin position="161"/>
        <end position="183"/>
    </location>
</feature>
<dbReference type="AlphaFoldDB" id="A0A4R9G6X0"/>
<comment type="caution">
    <text evidence="2">The sequence shown here is derived from an EMBL/GenBank/DDBJ whole genome shotgun (WGS) entry which is preliminary data.</text>
</comment>
<feature type="transmembrane region" description="Helical" evidence="1">
    <location>
        <begin position="305"/>
        <end position="327"/>
    </location>
</feature>
<dbReference type="RefSeq" id="WP_135585120.1">
    <property type="nucleotide sequence ID" value="NZ_RQEP01000005.1"/>
</dbReference>
<feature type="transmembrane region" description="Helical" evidence="1">
    <location>
        <begin position="104"/>
        <end position="123"/>
    </location>
</feature>
<evidence type="ECO:0000256" key="1">
    <source>
        <dbReference type="SAM" id="Phobius"/>
    </source>
</evidence>
<keyword evidence="1" id="KW-1133">Transmembrane helix</keyword>
<dbReference type="Proteomes" id="UP000297453">
    <property type="component" value="Unassembled WGS sequence"/>
</dbReference>
<dbReference type="OrthoDB" id="325672at2"/>